<dbReference type="AlphaFoldDB" id="A0A7S3SCD7"/>
<sequence length="120" mass="13128">MAKKGALGGKSKGTKAKKKSWTKVKVKDKLNNAVFLDQKQYDRCAKEIPKILMITRAILCDKFKINGAVSRALIKDMASKGLIRRVGDHFASFDLYSGIQAKSALEKAAEEAAAAEAKKK</sequence>
<reference evidence="6" key="1">
    <citation type="submission" date="2021-01" db="EMBL/GenBank/DDBJ databases">
        <authorList>
            <person name="Corre E."/>
            <person name="Pelletier E."/>
            <person name="Niang G."/>
            <person name="Scheremetjew M."/>
            <person name="Finn R."/>
            <person name="Kale V."/>
            <person name="Holt S."/>
            <person name="Cochrane G."/>
            <person name="Meng A."/>
            <person name="Brown T."/>
            <person name="Cohen L."/>
        </authorList>
    </citation>
    <scope>NUCLEOTIDE SEQUENCE</scope>
    <source>
        <strain evidence="6">SPMC142</strain>
    </source>
</reference>
<feature type="region of interest" description="Disordered" evidence="5">
    <location>
        <begin position="1"/>
        <end position="20"/>
    </location>
</feature>
<evidence type="ECO:0000313" key="6">
    <source>
        <dbReference type="EMBL" id="CAE0549521.1"/>
    </source>
</evidence>
<name>A0A7S3SCD7_9SPIT</name>
<dbReference type="Pfam" id="PF03297">
    <property type="entry name" value="Ribosomal_S25"/>
    <property type="match status" value="1"/>
</dbReference>
<organism evidence="6">
    <name type="scientific">Strombidinopsis acuminata</name>
    <dbReference type="NCBI Taxonomy" id="141414"/>
    <lineage>
        <taxon>Eukaryota</taxon>
        <taxon>Sar</taxon>
        <taxon>Alveolata</taxon>
        <taxon>Ciliophora</taxon>
        <taxon>Intramacronucleata</taxon>
        <taxon>Spirotrichea</taxon>
        <taxon>Choreotrichia</taxon>
        <taxon>Choreotrichida</taxon>
        <taxon>Strombidinopsidae</taxon>
        <taxon>Strombidinopsis</taxon>
    </lineage>
</organism>
<evidence type="ECO:0000256" key="2">
    <source>
        <dbReference type="ARBA" id="ARBA00022980"/>
    </source>
</evidence>
<accession>A0A7S3SCD7</accession>
<dbReference type="GO" id="GO:1990904">
    <property type="term" value="C:ribonucleoprotein complex"/>
    <property type="evidence" value="ECO:0007669"/>
    <property type="project" value="UniProtKB-KW"/>
</dbReference>
<protein>
    <recommendedName>
        <fullName evidence="4">40S ribosomal protein S25</fullName>
    </recommendedName>
</protein>
<comment type="similarity">
    <text evidence="1 4">Belongs to the eukaryotic ribosomal protein eS25 family.</text>
</comment>
<evidence type="ECO:0000256" key="3">
    <source>
        <dbReference type="ARBA" id="ARBA00023274"/>
    </source>
</evidence>
<keyword evidence="2 4" id="KW-0689">Ribosomal protein</keyword>
<dbReference type="InterPro" id="IPR004977">
    <property type="entry name" value="Ribosomal_eS25"/>
</dbReference>
<dbReference type="PANTHER" id="PTHR12850">
    <property type="entry name" value="40S RIBOSOMAL PROTEIN S25"/>
    <property type="match status" value="1"/>
</dbReference>
<gene>
    <name evidence="6" type="ORF">SACU0126_LOCUS12316</name>
</gene>
<evidence type="ECO:0000256" key="5">
    <source>
        <dbReference type="SAM" id="MobiDB-lite"/>
    </source>
</evidence>
<keyword evidence="3 4" id="KW-0687">Ribonucleoprotein</keyword>
<dbReference type="GO" id="GO:0005840">
    <property type="term" value="C:ribosome"/>
    <property type="evidence" value="ECO:0007669"/>
    <property type="project" value="UniProtKB-KW"/>
</dbReference>
<dbReference type="EMBL" id="HBIQ01038033">
    <property type="protein sequence ID" value="CAE0549521.1"/>
    <property type="molecule type" value="Transcribed_RNA"/>
</dbReference>
<feature type="compositionally biased region" description="Gly residues" evidence="5">
    <location>
        <begin position="1"/>
        <end position="11"/>
    </location>
</feature>
<proteinExistence type="inferred from homology"/>
<dbReference type="Gene3D" id="3.30.63.20">
    <property type="match status" value="1"/>
</dbReference>
<evidence type="ECO:0000256" key="1">
    <source>
        <dbReference type="ARBA" id="ARBA00009106"/>
    </source>
</evidence>
<evidence type="ECO:0000256" key="4">
    <source>
        <dbReference type="RuleBase" id="RU366057"/>
    </source>
</evidence>